<dbReference type="InterPro" id="IPR018490">
    <property type="entry name" value="cNMP-bd_dom_sf"/>
</dbReference>
<dbReference type="GO" id="GO:0016301">
    <property type="term" value="F:kinase activity"/>
    <property type="evidence" value="ECO:0007669"/>
    <property type="project" value="UniProtKB-KW"/>
</dbReference>
<keyword evidence="3" id="KW-1185">Reference proteome</keyword>
<evidence type="ECO:0000259" key="1">
    <source>
        <dbReference type="PROSITE" id="PS50042"/>
    </source>
</evidence>
<dbReference type="Pfam" id="PF00027">
    <property type="entry name" value="cNMP_binding"/>
    <property type="match status" value="1"/>
</dbReference>
<organism evidence="2 3">
    <name type="scientific">Pedobacter caeni</name>
    <dbReference type="NCBI Taxonomy" id="288992"/>
    <lineage>
        <taxon>Bacteria</taxon>
        <taxon>Pseudomonadati</taxon>
        <taxon>Bacteroidota</taxon>
        <taxon>Sphingobacteriia</taxon>
        <taxon>Sphingobacteriales</taxon>
        <taxon>Sphingobacteriaceae</taxon>
        <taxon>Pedobacter</taxon>
    </lineage>
</organism>
<dbReference type="SUPFAM" id="SSF51206">
    <property type="entry name" value="cAMP-binding domain-like"/>
    <property type="match status" value="1"/>
</dbReference>
<evidence type="ECO:0000313" key="2">
    <source>
        <dbReference type="EMBL" id="SHE38473.1"/>
    </source>
</evidence>
<keyword evidence="2" id="KW-0418">Kinase</keyword>
<protein>
    <submittedName>
        <fullName evidence="2">cAMP-binding domain of CRP or a regulatory subunit of cAMP-dependent protein kinases</fullName>
    </submittedName>
</protein>
<dbReference type="CDD" id="cd00038">
    <property type="entry name" value="CAP_ED"/>
    <property type="match status" value="1"/>
</dbReference>
<dbReference type="AlphaFoldDB" id="A0A1M4T1X9"/>
<dbReference type="PROSITE" id="PS50042">
    <property type="entry name" value="CNMP_BINDING_3"/>
    <property type="match status" value="1"/>
</dbReference>
<reference evidence="3" key="1">
    <citation type="submission" date="2016-11" db="EMBL/GenBank/DDBJ databases">
        <authorList>
            <person name="Varghese N."/>
            <person name="Submissions S."/>
        </authorList>
    </citation>
    <scope>NUCLEOTIDE SEQUENCE [LARGE SCALE GENOMIC DNA]</scope>
    <source>
        <strain evidence="3">DSM 16990</strain>
    </source>
</reference>
<feature type="domain" description="Cyclic nucleotide-binding" evidence="1">
    <location>
        <begin position="32"/>
        <end position="110"/>
    </location>
</feature>
<dbReference type="RefSeq" id="WP_073225946.1">
    <property type="nucleotide sequence ID" value="NZ_FQUQ01000001.1"/>
</dbReference>
<evidence type="ECO:0000313" key="3">
    <source>
        <dbReference type="Proteomes" id="UP000184287"/>
    </source>
</evidence>
<accession>A0A1M4T1X9</accession>
<dbReference type="InterPro" id="IPR014710">
    <property type="entry name" value="RmlC-like_jellyroll"/>
</dbReference>
<sequence>MLNPNNNFEHADLAYLPPELHLLLPFARKRLIPKGGYLIEEGIVSHYFFLVVDGIFRTFRTIDSEEYITGFTFPGDIDGSAYSFFNAAPANETIQAITEAKILVFYKADFTDQKRKDSALEDFILKLLSNYINILQNRLLEHQSITAEERYLLLLKQQPIESARIPLTYIASFLGISRERLSRIRKLVQV</sequence>
<name>A0A1M4T1X9_9SPHI</name>
<dbReference type="OrthoDB" id="758145at2"/>
<proteinExistence type="predicted"/>
<dbReference type="STRING" id="288992.SAMN04488522_10154"/>
<gene>
    <name evidence="2" type="ORF">SAMN04488522_10154</name>
</gene>
<dbReference type="InterPro" id="IPR000595">
    <property type="entry name" value="cNMP-bd_dom"/>
</dbReference>
<dbReference type="Proteomes" id="UP000184287">
    <property type="component" value="Unassembled WGS sequence"/>
</dbReference>
<dbReference type="EMBL" id="FQUQ01000001">
    <property type="protein sequence ID" value="SHE38473.1"/>
    <property type="molecule type" value="Genomic_DNA"/>
</dbReference>
<keyword evidence="2" id="KW-0808">Transferase</keyword>
<dbReference type="Gene3D" id="2.60.120.10">
    <property type="entry name" value="Jelly Rolls"/>
    <property type="match status" value="1"/>
</dbReference>